<keyword evidence="3" id="KW-1185">Reference proteome</keyword>
<dbReference type="AlphaFoldDB" id="A0A8J5W773"/>
<gene>
    <name evidence="2" type="ORF">GUJ93_ZPchr0010g10762</name>
</gene>
<evidence type="ECO:0000256" key="1">
    <source>
        <dbReference type="SAM" id="MobiDB-lite"/>
    </source>
</evidence>
<evidence type="ECO:0000313" key="3">
    <source>
        <dbReference type="Proteomes" id="UP000729402"/>
    </source>
</evidence>
<feature type="region of interest" description="Disordered" evidence="1">
    <location>
        <begin position="44"/>
        <end position="100"/>
    </location>
</feature>
<feature type="compositionally biased region" description="Basic residues" evidence="1">
    <location>
        <begin position="69"/>
        <end position="79"/>
    </location>
</feature>
<sequence length="100" mass="10014">MRRRQDGRGGAGRCGGVGGSGKGGMGVATLAGVAASAEAAKAEARVSRAGDGGGSGMGTQDWLGEARASRARNWPRRRAGLLGQGGEKSARCARSVRTDE</sequence>
<feature type="region of interest" description="Disordered" evidence="1">
    <location>
        <begin position="1"/>
        <end position="26"/>
    </location>
</feature>
<reference evidence="2" key="2">
    <citation type="submission" date="2021-02" db="EMBL/GenBank/DDBJ databases">
        <authorList>
            <person name="Kimball J.A."/>
            <person name="Haas M.W."/>
            <person name="Macchietto M."/>
            <person name="Kono T."/>
            <person name="Duquette J."/>
            <person name="Shao M."/>
        </authorList>
    </citation>
    <scope>NUCLEOTIDE SEQUENCE</scope>
    <source>
        <tissue evidence="2">Fresh leaf tissue</tissue>
    </source>
</reference>
<proteinExistence type="predicted"/>
<comment type="caution">
    <text evidence="2">The sequence shown here is derived from an EMBL/GenBank/DDBJ whole genome shotgun (WGS) entry which is preliminary data.</text>
</comment>
<dbReference type="Proteomes" id="UP000729402">
    <property type="component" value="Unassembled WGS sequence"/>
</dbReference>
<accession>A0A8J5W773</accession>
<evidence type="ECO:0000313" key="2">
    <source>
        <dbReference type="EMBL" id="KAG8084218.1"/>
    </source>
</evidence>
<feature type="compositionally biased region" description="Gly residues" evidence="1">
    <location>
        <begin position="8"/>
        <end position="26"/>
    </location>
</feature>
<name>A0A8J5W773_ZIZPA</name>
<protein>
    <submittedName>
        <fullName evidence="2">Uncharacterized protein</fullName>
    </submittedName>
</protein>
<dbReference type="EMBL" id="JAAALK010000082">
    <property type="protein sequence ID" value="KAG8084218.1"/>
    <property type="molecule type" value="Genomic_DNA"/>
</dbReference>
<reference evidence="2" key="1">
    <citation type="journal article" date="2021" name="bioRxiv">
        <title>Whole Genome Assembly and Annotation of Northern Wild Rice, Zizania palustris L., Supports a Whole Genome Duplication in the Zizania Genus.</title>
        <authorList>
            <person name="Haas M."/>
            <person name="Kono T."/>
            <person name="Macchietto M."/>
            <person name="Millas R."/>
            <person name="McGilp L."/>
            <person name="Shao M."/>
            <person name="Duquette J."/>
            <person name="Hirsch C.N."/>
            <person name="Kimball J."/>
        </authorList>
    </citation>
    <scope>NUCLEOTIDE SEQUENCE</scope>
    <source>
        <tissue evidence="2">Fresh leaf tissue</tissue>
    </source>
</reference>
<organism evidence="2 3">
    <name type="scientific">Zizania palustris</name>
    <name type="common">Northern wild rice</name>
    <dbReference type="NCBI Taxonomy" id="103762"/>
    <lineage>
        <taxon>Eukaryota</taxon>
        <taxon>Viridiplantae</taxon>
        <taxon>Streptophyta</taxon>
        <taxon>Embryophyta</taxon>
        <taxon>Tracheophyta</taxon>
        <taxon>Spermatophyta</taxon>
        <taxon>Magnoliopsida</taxon>
        <taxon>Liliopsida</taxon>
        <taxon>Poales</taxon>
        <taxon>Poaceae</taxon>
        <taxon>BOP clade</taxon>
        <taxon>Oryzoideae</taxon>
        <taxon>Oryzeae</taxon>
        <taxon>Zizaniinae</taxon>
        <taxon>Zizania</taxon>
    </lineage>
</organism>